<evidence type="ECO:0000313" key="2">
    <source>
        <dbReference type="EMBL" id="NBJ93909.1"/>
    </source>
</evidence>
<feature type="compositionally biased region" description="Basic and acidic residues" evidence="1">
    <location>
        <begin position="9"/>
        <end position="40"/>
    </location>
</feature>
<organism evidence="2 3">
    <name type="scientific">Parablautia muri</name>
    <dbReference type="NCBI Taxonomy" id="2320879"/>
    <lineage>
        <taxon>Bacteria</taxon>
        <taxon>Bacillati</taxon>
        <taxon>Bacillota</taxon>
        <taxon>Clostridia</taxon>
        <taxon>Lachnospirales</taxon>
        <taxon>Lachnospiraceae</taxon>
        <taxon>Parablautia</taxon>
    </lineage>
</organism>
<dbReference type="RefSeq" id="WP_160560959.1">
    <property type="nucleotide sequence ID" value="NZ_QZDT01000026.1"/>
</dbReference>
<keyword evidence="3" id="KW-1185">Reference proteome</keyword>
<dbReference type="EMBL" id="QZDT01000026">
    <property type="protein sequence ID" value="NBJ93909.1"/>
    <property type="molecule type" value="Genomic_DNA"/>
</dbReference>
<dbReference type="Proteomes" id="UP001154420">
    <property type="component" value="Unassembled WGS sequence"/>
</dbReference>
<comment type="caution">
    <text evidence="2">The sequence shown here is derived from an EMBL/GenBank/DDBJ whole genome shotgun (WGS) entry which is preliminary data.</text>
</comment>
<accession>A0A9X5GT77</accession>
<dbReference type="AlphaFoldDB" id="A0A9X5GT77"/>
<sequence length="95" mass="10706">MENADGINLDERGRQGYGEGHGHGHDRGHQHGRDDFGHGKSDDLYSLMRGCGHYLHHSSEKHQKAEGENQLFAVLDDEEQKCLKGLLKKLLDSWA</sequence>
<feature type="region of interest" description="Disordered" evidence="1">
    <location>
        <begin position="1"/>
        <end position="40"/>
    </location>
</feature>
<reference evidence="2" key="1">
    <citation type="submission" date="2018-09" db="EMBL/GenBank/DDBJ databases">
        <title>Murine metabolic-syndrome-specific gut microbial biobank.</title>
        <authorList>
            <person name="Liu C."/>
        </authorList>
    </citation>
    <scope>NUCLEOTIDE SEQUENCE</scope>
    <source>
        <strain evidence="2">D42-62</strain>
    </source>
</reference>
<evidence type="ECO:0000313" key="3">
    <source>
        <dbReference type="Proteomes" id="UP001154420"/>
    </source>
</evidence>
<gene>
    <name evidence="2" type="ORF">D5281_15245</name>
</gene>
<proteinExistence type="predicted"/>
<protein>
    <submittedName>
        <fullName evidence="2">Uncharacterized protein</fullName>
    </submittedName>
</protein>
<name>A0A9X5GT77_9FIRM</name>
<evidence type="ECO:0000256" key="1">
    <source>
        <dbReference type="SAM" id="MobiDB-lite"/>
    </source>
</evidence>